<name>A0A3G5A1N1_9VIRU</name>
<reference evidence="1" key="1">
    <citation type="submission" date="2018-10" db="EMBL/GenBank/DDBJ databases">
        <title>Hidden diversity of soil giant viruses.</title>
        <authorList>
            <person name="Schulz F."/>
            <person name="Alteio L."/>
            <person name="Goudeau D."/>
            <person name="Ryan E.M."/>
            <person name="Malmstrom R.R."/>
            <person name="Blanchard J."/>
            <person name="Woyke T."/>
        </authorList>
    </citation>
    <scope>NUCLEOTIDE SEQUENCE</scope>
    <source>
        <strain evidence="1">HAV1</strain>
    </source>
</reference>
<evidence type="ECO:0000313" key="1">
    <source>
        <dbReference type="EMBL" id="AYV81102.1"/>
    </source>
</evidence>
<gene>
    <name evidence="1" type="ORF">Harvfovirus16_13</name>
</gene>
<dbReference type="EMBL" id="MK072258">
    <property type="protein sequence ID" value="AYV81102.1"/>
    <property type="molecule type" value="Genomic_DNA"/>
</dbReference>
<accession>A0A3G5A1N1</accession>
<sequence>MPQGNIESLIIRTKYRKINISPETLTTKYLFFIKQY</sequence>
<proteinExistence type="predicted"/>
<protein>
    <submittedName>
        <fullName evidence="1">Uncharacterized protein</fullName>
    </submittedName>
</protein>
<organism evidence="1">
    <name type="scientific">Harvfovirus sp</name>
    <dbReference type="NCBI Taxonomy" id="2487768"/>
    <lineage>
        <taxon>Viruses</taxon>
        <taxon>Varidnaviria</taxon>
        <taxon>Bamfordvirae</taxon>
        <taxon>Nucleocytoviricota</taxon>
        <taxon>Megaviricetes</taxon>
        <taxon>Imitervirales</taxon>
        <taxon>Mimiviridae</taxon>
        <taxon>Klosneuvirinae</taxon>
    </lineage>
</organism>